<dbReference type="GO" id="GO:0005509">
    <property type="term" value="F:calcium ion binding"/>
    <property type="evidence" value="ECO:0007669"/>
    <property type="project" value="TreeGrafter"/>
</dbReference>
<dbReference type="AlphaFoldDB" id="A0A1Y2GZ09"/>
<dbReference type="PANTHER" id="PTHR11991:SF0">
    <property type="entry name" value="TRANSLATIONALLY-CONTROLLED TUMOR PROTEIN"/>
    <property type="match status" value="1"/>
</dbReference>
<dbReference type="InterPro" id="IPR011323">
    <property type="entry name" value="Mss4/transl-control_tumour"/>
</dbReference>
<comment type="caution">
    <text evidence="4">The sequence shown here is derived from an EMBL/GenBank/DDBJ whole genome shotgun (WGS) entry which is preliminary data.</text>
</comment>
<evidence type="ECO:0000256" key="1">
    <source>
        <dbReference type="ARBA" id="ARBA00014759"/>
    </source>
</evidence>
<organism evidence="4 5">
    <name type="scientific">Lobosporangium transversale</name>
    <dbReference type="NCBI Taxonomy" id="64571"/>
    <lineage>
        <taxon>Eukaryota</taxon>
        <taxon>Fungi</taxon>
        <taxon>Fungi incertae sedis</taxon>
        <taxon>Mucoromycota</taxon>
        <taxon>Mortierellomycotina</taxon>
        <taxon>Mortierellomycetes</taxon>
        <taxon>Mortierellales</taxon>
        <taxon>Mortierellaceae</taxon>
        <taxon>Lobosporangium</taxon>
    </lineage>
</organism>
<dbReference type="FunCoup" id="A0A1Y2GZ09">
    <property type="interactions" value="667"/>
</dbReference>
<dbReference type="Gene3D" id="2.170.150.10">
    <property type="entry name" value="Metal Binding Protein, Guanine Nucleotide Exchange Factor, Chain A"/>
    <property type="match status" value="1"/>
</dbReference>
<evidence type="ECO:0000259" key="3">
    <source>
        <dbReference type="PROSITE" id="PS51797"/>
    </source>
</evidence>
<dbReference type="PROSITE" id="PS01002">
    <property type="entry name" value="TCTP_1"/>
    <property type="match status" value="1"/>
</dbReference>
<dbReference type="SUPFAM" id="SSF51316">
    <property type="entry name" value="Mss4-like"/>
    <property type="match status" value="1"/>
</dbReference>
<dbReference type="InterPro" id="IPR011057">
    <property type="entry name" value="Mss4-like_sf"/>
</dbReference>
<evidence type="ECO:0000313" key="5">
    <source>
        <dbReference type="Proteomes" id="UP000193648"/>
    </source>
</evidence>
<dbReference type="InterPro" id="IPR034737">
    <property type="entry name" value="TCTP"/>
</dbReference>
<dbReference type="GeneID" id="33563686"/>
<dbReference type="PROSITE" id="PS51797">
    <property type="entry name" value="TCTP_3"/>
    <property type="match status" value="1"/>
</dbReference>
<protein>
    <recommendedName>
        <fullName evidence="1">Translationally-controlled tumor protein homolog</fullName>
    </recommendedName>
</protein>
<dbReference type="PRINTS" id="PR01653">
    <property type="entry name" value="TCTPROTEIN"/>
</dbReference>
<dbReference type="InterPro" id="IPR018105">
    <property type="entry name" value="Translational_control_tumour_p"/>
</dbReference>
<accession>A0A1Y2GZ09</accession>
<dbReference type="PANTHER" id="PTHR11991">
    <property type="entry name" value="TRANSLATIONALLY CONTROLLED TUMOR PROTEIN-RELATED"/>
    <property type="match status" value="1"/>
</dbReference>
<dbReference type="Proteomes" id="UP000193648">
    <property type="component" value="Unassembled WGS sequence"/>
</dbReference>
<sequence>MIIYKDLISDDELFSDAFPIKEVGSVYEIDCAMIKIKKGADVDIGANASAEGGGEDEPLEDGEEQVNNVVYSGRLQQTSFDKKAYTTYLKGYLKAVKAKRSFTEEEGKKFEAAVTADVKKILGNFKDYEFYIGESMNPDGAVLLLNYREDGITPYFTVFKEGLTETKV</sequence>
<dbReference type="RefSeq" id="XP_021885265.1">
    <property type="nucleotide sequence ID" value="XM_022021842.1"/>
</dbReference>
<dbReference type="InterPro" id="IPR018103">
    <property type="entry name" value="Translation_control_tumour_CS"/>
</dbReference>
<evidence type="ECO:0000313" key="4">
    <source>
        <dbReference type="EMBL" id="ORZ27538.1"/>
    </source>
</evidence>
<name>A0A1Y2GZ09_9FUNG</name>
<comment type="similarity">
    <text evidence="2">Belongs to the TCTP family.</text>
</comment>
<gene>
    <name evidence="4" type="ORF">BCR41DRAFT_332193</name>
</gene>
<reference evidence="4 5" key="1">
    <citation type="submission" date="2016-07" db="EMBL/GenBank/DDBJ databases">
        <title>Pervasive Adenine N6-methylation of Active Genes in Fungi.</title>
        <authorList>
            <consortium name="DOE Joint Genome Institute"/>
            <person name="Mondo S.J."/>
            <person name="Dannebaum R.O."/>
            <person name="Kuo R.C."/>
            <person name="Labutti K."/>
            <person name="Haridas S."/>
            <person name="Kuo A."/>
            <person name="Salamov A."/>
            <person name="Ahrendt S.R."/>
            <person name="Lipzen A."/>
            <person name="Sullivan W."/>
            <person name="Andreopoulos W.B."/>
            <person name="Clum A."/>
            <person name="Lindquist E."/>
            <person name="Daum C."/>
            <person name="Ramamoorthy G.K."/>
            <person name="Gryganskyi A."/>
            <person name="Culley D."/>
            <person name="Magnuson J.K."/>
            <person name="James T.Y."/>
            <person name="O'Malley M.A."/>
            <person name="Stajich J.E."/>
            <person name="Spatafora J.W."/>
            <person name="Visel A."/>
            <person name="Grigoriev I.V."/>
        </authorList>
    </citation>
    <scope>NUCLEOTIDE SEQUENCE [LARGE SCALE GENOMIC DNA]</scope>
    <source>
        <strain evidence="4 5">NRRL 3116</strain>
    </source>
</reference>
<dbReference type="STRING" id="64571.A0A1Y2GZ09"/>
<dbReference type="FunFam" id="2.170.150.10:FF:000002">
    <property type="entry name" value="Translationally-controlled tumor protein homolog"/>
    <property type="match status" value="1"/>
</dbReference>
<dbReference type="EMBL" id="MCFF01000004">
    <property type="protein sequence ID" value="ORZ27538.1"/>
    <property type="molecule type" value="Genomic_DNA"/>
</dbReference>
<evidence type="ECO:0000256" key="2">
    <source>
        <dbReference type="PROSITE-ProRule" id="PRU01133"/>
    </source>
</evidence>
<proteinExistence type="inferred from homology"/>
<feature type="domain" description="TCTP" evidence="3">
    <location>
        <begin position="1"/>
        <end position="168"/>
    </location>
</feature>
<dbReference type="InParanoid" id="A0A1Y2GZ09"/>
<dbReference type="Pfam" id="PF00838">
    <property type="entry name" value="TCTP"/>
    <property type="match status" value="1"/>
</dbReference>
<dbReference type="OrthoDB" id="10248936at2759"/>
<keyword evidence="5" id="KW-1185">Reference proteome</keyword>
<dbReference type="GO" id="GO:0005737">
    <property type="term" value="C:cytoplasm"/>
    <property type="evidence" value="ECO:0007669"/>
    <property type="project" value="TreeGrafter"/>
</dbReference>